<dbReference type="PANTHER" id="PTHR47723">
    <property type="entry name" value="OS05G0353850 PROTEIN"/>
    <property type="match status" value="1"/>
</dbReference>
<sequence>MSKLDLLVARILKVKYYNRKRFIEAKKSYSLTNQILALPIDMQRQDDRFYWKFSKKGEYEVKTAYHIIRAHNRSQQPEAAAGMPLLEWVSTTLNQIEKERNGLFICCLHGLWHSRNKLLFENENLTAKTILERATISFAEALRPTNSSPSIQEPPPGRYKINVDAASNNGVKGGVGVVIRDSNGLVVAAATLEVAPALSVREAEAFAFYQGVNIAAQTCFLEIEIEGDNIEVVNALNSNNPFGGTFGTIISNCKALLCCFRFYKISHIKRNKNSVAHSLAKLALTRPNLMWLEETPTEHLALVVACPSPSQHRDSRPNLAATHPRLATPRSRRRLAVALAA</sequence>
<organism evidence="2 3">
    <name type="scientific">Arachis hypogaea</name>
    <name type="common">Peanut</name>
    <dbReference type="NCBI Taxonomy" id="3818"/>
    <lineage>
        <taxon>Eukaryota</taxon>
        <taxon>Viridiplantae</taxon>
        <taxon>Streptophyta</taxon>
        <taxon>Embryophyta</taxon>
        <taxon>Tracheophyta</taxon>
        <taxon>Spermatophyta</taxon>
        <taxon>Magnoliopsida</taxon>
        <taxon>eudicotyledons</taxon>
        <taxon>Gunneridae</taxon>
        <taxon>Pentapetalae</taxon>
        <taxon>rosids</taxon>
        <taxon>fabids</taxon>
        <taxon>Fabales</taxon>
        <taxon>Fabaceae</taxon>
        <taxon>Papilionoideae</taxon>
        <taxon>50 kb inversion clade</taxon>
        <taxon>dalbergioids sensu lato</taxon>
        <taxon>Dalbergieae</taxon>
        <taxon>Pterocarpus clade</taxon>
        <taxon>Arachis</taxon>
    </lineage>
</organism>
<dbReference type="Proteomes" id="UP000289738">
    <property type="component" value="Chromosome B09"/>
</dbReference>
<evidence type="ECO:0000313" key="2">
    <source>
        <dbReference type="EMBL" id="RYQ93089.1"/>
    </source>
</evidence>
<dbReference type="SUPFAM" id="SSF53098">
    <property type="entry name" value="Ribonuclease H-like"/>
    <property type="match status" value="1"/>
</dbReference>
<dbReference type="PANTHER" id="PTHR47723:SF24">
    <property type="entry name" value="RNASE H TYPE-1 DOMAIN-CONTAINING PROTEIN"/>
    <property type="match status" value="1"/>
</dbReference>
<proteinExistence type="predicted"/>
<evidence type="ECO:0000259" key="1">
    <source>
        <dbReference type="Pfam" id="PF13456"/>
    </source>
</evidence>
<reference evidence="2 3" key="1">
    <citation type="submission" date="2019-01" db="EMBL/GenBank/DDBJ databases">
        <title>Sequencing of cultivated peanut Arachis hypogaea provides insights into genome evolution and oil improvement.</title>
        <authorList>
            <person name="Chen X."/>
        </authorList>
    </citation>
    <scope>NUCLEOTIDE SEQUENCE [LARGE SCALE GENOMIC DNA]</scope>
    <source>
        <strain evidence="3">cv. Fuhuasheng</strain>
        <tissue evidence="2">Leaves</tissue>
    </source>
</reference>
<protein>
    <recommendedName>
        <fullName evidence="1">RNase H type-1 domain-containing protein</fullName>
    </recommendedName>
</protein>
<dbReference type="InterPro" id="IPR036397">
    <property type="entry name" value="RNaseH_sf"/>
</dbReference>
<dbReference type="InterPro" id="IPR012337">
    <property type="entry name" value="RNaseH-like_sf"/>
</dbReference>
<dbReference type="Pfam" id="PF13456">
    <property type="entry name" value="RVT_3"/>
    <property type="match status" value="1"/>
</dbReference>
<dbReference type="CDD" id="cd06222">
    <property type="entry name" value="RNase_H_like"/>
    <property type="match status" value="1"/>
</dbReference>
<dbReference type="InterPro" id="IPR044730">
    <property type="entry name" value="RNase_H-like_dom_plant"/>
</dbReference>
<dbReference type="AlphaFoldDB" id="A0A444XTI4"/>
<evidence type="ECO:0000313" key="3">
    <source>
        <dbReference type="Proteomes" id="UP000289738"/>
    </source>
</evidence>
<dbReference type="Gene3D" id="3.30.420.10">
    <property type="entry name" value="Ribonuclease H-like superfamily/Ribonuclease H"/>
    <property type="match status" value="1"/>
</dbReference>
<gene>
    <name evidence="2" type="ORF">Ahy_B09g099349</name>
</gene>
<dbReference type="InterPro" id="IPR053151">
    <property type="entry name" value="RNase_H-like"/>
</dbReference>
<accession>A0A444XTI4</accession>
<dbReference type="GO" id="GO:0004523">
    <property type="term" value="F:RNA-DNA hybrid ribonuclease activity"/>
    <property type="evidence" value="ECO:0007669"/>
    <property type="project" value="InterPro"/>
</dbReference>
<dbReference type="InterPro" id="IPR002156">
    <property type="entry name" value="RNaseH_domain"/>
</dbReference>
<dbReference type="GO" id="GO:0003676">
    <property type="term" value="F:nucleic acid binding"/>
    <property type="evidence" value="ECO:0007669"/>
    <property type="project" value="InterPro"/>
</dbReference>
<dbReference type="STRING" id="3818.A0A444XTI4"/>
<name>A0A444XTI4_ARAHY</name>
<feature type="domain" description="RNase H type-1" evidence="1">
    <location>
        <begin position="162"/>
        <end position="283"/>
    </location>
</feature>
<comment type="caution">
    <text evidence="2">The sequence shown here is derived from an EMBL/GenBank/DDBJ whole genome shotgun (WGS) entry which is preliminary data.</text>
</comment>
<keyword evidence="3" id="KW-1185">Reference proteome</keyword>
<dbReference type="EMBL" id="SDMP01000019">
    <property type="protein sequence ID" value="RYQ93089.1"/>
    <property type="molecule type" value="Genomic_DNA"/>
</dbReference>